<dbReference type="GO" id="GO:0008999">
    <property type="term" value="F:protein-N-terminal-alanine acetyltransferase activity"/>
    <property type="evidence" value="ECO:0007669"/>
    <property type="project" value="UniProtKB-EC"/>
</dbReference>
<keyword evidence="2 5" id="KW-0963">Cytoplasm</keyword>
<dbReference type="InterPro" id="IPR016181">
    <property type="entry name" value="Acyl_CoA_acyltransferase"/>
</dbReference>
<dbReference type="InterPro" id="IPR017255">
    <property type="entry name" value="AcTrfase_GNAT_prd"/>
</dbReference>
<dbReference type="GO" id="GO:0005840">
    <property type="term" value="C:ribosome"/>
    <property type="evidence" value="ECO:0007669"/>
    <property type="project" value="UniProtKB-KW"/>
</dbReference>
<proteinExistence type="inferred from homology"/>
<keyword evidence="7" id="KW-0689">Ribosomal protein</keyword>
<dbReference type="PROSITE" id="PS51186">
    <property type="entry name" value="GNAT"/>
    <property type="match status" value="1"/>
</dbReference>
<dbReference type="PANTHER" id="PTHR43420">
    <property type="entry name" value="ACETYLTRANSFERASE"/>
    <property type="match status" value="1"/>
</dbReference>
<reference evidence="7" key="1">
    <citation type="journal article" date="2021" name="PeerJ">
        <title>Extensive microbial diversity within the chicken gut microbiome revealed by metagenomics and culture.</title>
        <authorList>
            <person name="Gilroy R."/>
            <person name="Ravi A."/>
            <person name="Getino M."/>
            <person name="Pursley I."/>
            <person name="Horton D.L."/>
            <person name="Alikhan N.F."/>
            <person name="Baker D."/>
            <person name="Gharbi K."/>
            <person name="Hall N."/>
            <person name="Watson M."/>
            <person name="Adriaenssens E.M."/>
            <person name="Foster-Nyarko E."/>
            <person name="Jarju S."/>
            <person name="Secka A."/>
            <person name="Antonio M."/>
            <person name="Oren A."/>
            <person name="Chaudhuri R.R."/>
            <person name="La Ragione R."/>
            <person name="Hildebrand F."/>
            <person name="Pallen M.J."/>
        </authorList>
    </citation>
    <scope>NUCLEOTIDE SEQUENCE</scope>
    <source>
        <strain evidence="7">ChiSxjej3B15-1167</strain>
    </source>
</reference>
<dbReference type="InterPro" id="IPR000182">
    <property type="entry name" value="GNAT_dom"/>
</dbReference>
<dbReference type="CDD" id="cd04301">
    <property type="entry name" value="NAT_SF"/>
    <property type="match status" value="1"/>
</dbReference>
<evidence type="ECO:0000256" key="1">
    <source>
        <dbReference type="ARBA" id="ARBA00005395"/>
    </source>
</evidence>
<dbReference type="InterPro" id="IPR006464">
    <property type="entry name" value="AcTrfase_RimI/Ard1"/>
</dbReference>
<name>A0A9D1X2R6_9FIRM</name>
<evidence type="ECO:0000256" key="5">
    <source>
        <dbReference type="RuleBase" id="RU363094"/>
    </source>
</evidence>
<reference evidence="7" key="2">
    <citation type="submission" date="2021-04" db="EMBL/GenBank/DDBJ databases">
        <authorList>
            <person name="Gilroy R."/>
        </authorList>
    </citation>
    <scope>NUCLEOTIDE SEQUENCE</scope>
    <source>
        <strain evidence="7">ChiSxjej3B15-1167</strain>
    </source>
</reference>
<gene>
    <name evidence="7" type="primary">rimI</name>
    <name evidence="7" type="ORF">H9849_00415</name>
</gene>
<organism evidence="7 8">
    <name type="scientific">Candidatus Anaerobutyricum stercoripullorum</name>
    <dbReference type="NCBI Taxonomy" id="2838456"/>
    <lineage>
        <taxon>Bacteria</taxon>
        <taxon>Bacillati</taxon>
        <taxon>Bacillota</taxon>
        <taxon>Clostridia</taxon>
        <taxon>Lachnospirales</taxon>
        <taxon>Lachnospiraceae</taxon>
        <taxon>Anaerobutyricum</taxon>
    </lineage>
</organism>
<dbReference type="Proteomes" id="UP000886805">
    <property type="component" value="Unassembled WGS sequence"/>
</dbReference>
<comment type="subcellular location">
    <subcellularLocation>
        <location evidence="5">Cytoplasm</location>
    </subcellularLocation>
</comment>
<feature type="domain" description="N-acetyltransferase" evidence="6">
    <location>
        <begin position="2"/>
        <end position="146"/>
    </location>
</feature>
<comment type="caution">
    <text evidence="7">The sequence shown here is derived from an EMBL/GenBank/DDBJ whole genome shotgun (WGS) entry which is preliminary data.</text>
</comment>
<comment type="function">
    <text evidence="5">Acetylates the N-terminal alanine of ribosomal protein bS18.</text>
</comment>
<dbReference type="EC" id="2.3.1.266" evidence="5"/>
<dbReference type="SUPFAM" id="SSF55729">
    <property type="entry name" value="Acyl-CoA N-acyltransferases (Nat)"/>
    <property type="match status" value="1"/>
</dbReference>
<evidence type="ECO:0000313" key="8">
    <source>
        <dbReference type="Proteomes" id="UP000886805"/>
    </source>
</evidence>
<keyword evidence="3" id="KW-0808">Transferase</keyword>
<dbReference type="InterPro" id="IPR050680">
    <property type="entry name" value="YpeA/RimI_acetyltransf"/>
</dbReference>
<dbReference type="Gene3D" id="3.40.630.30">
    <property type="match status" value="1"/>
</dbReference>
<evidence type="ECO:0000259" key="6">
    <source>
        <dbReference type="PROSITE" id="PS51186"/>
    </source>
</evidence>
<evidence type="ECO:0000256" key="3">
    <source>
        <dbReference type="ARBA" id="ARBA00022679"/>
    </source>
</evidence>
<protein>
    <recommendedName>
        <fullName evidence="5">[Ribosomal protein bS18]-alanine N-acetyltransferase</fullName>
        <ecNumber evidence="5">2.3.1.266</ecNumber>
    </recommendedName>
</protein>
<evidence type="ECO:0000256" key="4">
    <source>
        <dbReference type="ARBA" id="ARBA00023315"/>
    </source>
</evidence>
<dbReference type="EMBL" id="DXEQ01000010">
    <property type="protein sequence ID" value="HIX71460.1"/>
    <property type="molecule type" value="Genomic_DNA"/>
</dbReference>
<sequence length="149" mass="17136">MIVIRTMSERDSSAVWELEKKCFSVPWSEESIRAMFSEKGYWNLTARDDGSLVGYIGMKAVLDEADITNVAVDPDRRRQGIGKMLLRELLAKAGDMGIRRIFLEVRVSNTAARALYEQAGFRTVDVRKNYYEKPKEDAYIMVWENGERS</sequence>
<comment type="catalytic activity">
    <reaction evidence="5">
        <text>N-terminal L-alanyl-[ribosomal protein bS18] + acetyl-CoA = N-terminal N(alpha)-acetyl-L-alanyl-[ribosomal protein bS18] + CoA + H(+)</text>
        <dbReference type="Rhea" id="RHEA:43756"/>
        <dbReference type="Rhea" id="RHEA-COMP:10676"/>
        <dbReference type="Rhea" id="RHEA-COMP:10677"/>
        <dbReference type="ChEBI" id="CHEBI:15378"/>
        <dbReference type="ChEBI" id="CHEBI:57287"/>
        <dbReference type="ChEBI" id="CHEBI:57288"/>
        <dbReference type="ChEBI" id="CHEBI:64718"/>
        <dbReference type="ChEBI" id="CHEBI:83683"/>
        <dbReference type="EC" id="2.3.1.266"/>
    </reaction>
</comment>
<dbReference type="AlphaFoldDB" id="A0A9D1X2R6"/>
<dbReference type="Pfam" id="PF00583">
    <property type="entry name" value="Acetyltransf_1"/>
    <property type="match status" value="1"/>
</dbReference>
<dbReference type="PANTHER" id="PTHR43420:SF44">
    <property type="entry name" value="ACETYLTRANSFERASE YPEA"/>
    <property type="match status" value="1"/>
</dbReference>
<dbReference type="NCBIfam" id="TIGR01575">
    <property type="entry name" value="rimI"/>
    <property type="match status" value="1"/>
</dbReference>
<dbReference type="PIRSF" id="PIRSF037663">
    <property type="entry name" value="Acetyltransf_GNAT_prd"/>
    <property type="match status" value="1"/>
</dbReference>
<dbReference type="GO" id="GO:0005737">
    <property type="term" value="C:cytoplasm"/>
    <property type="evidence" value="ECO:0007669"/>
    <property type="project" value="UniProtKB-SubCell"/>
</dbReference>
<accession>A0A9D1X2R6</accession>
<comment type="similarity">
    <text evidence="1 5">Belongs to the acetyltransferase family. RimI subfamily.</text>
</comment>
<keyword evidence="7" id="KW-0687">Ribonucleoprotein</keyword>
<evidence type="ECO:0000256" key="2">
    <source>
        <dbReference type="ARBA" id="ARBA00022490"/>
    </source>
</evidence>
<evidence type="ECO:0000313" key="7">
    <source>
        <dbReference type="EMBL" id="HIX71460.1"/>
    </source>
</evidence>
<keyword evidence="4" id="KW-0012">Acyltransferase</keyword>